<dbReference type="Pfam" id="PF11774">
    <property type="entry name" value="Lsr2"/>
    <property type="match status" value="1"/>
</dbReference>
<protein>
    <submittedName>
        <fullName evidence="5">Lsr2 protein</fullName>
    </submittedName>
</protein>
<name>A0A543IWM6_9ACTN</name>
<organism evidence="5 6">
    <name type="scientific">Thermopolyspora flexuosa</name>
    <dbReference type="NCBI Taxonomy" id="103836"/>
    <lineage>
        <taxon>Bacteria</taxon>
        <taxon>Bacillati</taxon>
        <taxon>Actinomycetota</taxon>
        <taxon>Actinomycetes</taxon>
        <taxon>Streptosporangiales</taxon>
        <taxon>Streptosporangiaceae</taxon>
        <taxon>Thermopolyspora</taxon>
    </lineage>
</organism>
<dbReference type="GO" id="GO:0003677">
    <property type="term" value="F:DNA binding"/>
    <property type="evidence" value="ECO:0007669"/>
    <property type="project" value="UniProtKB-KW"/>
</dbReference>
<dbReference type="InterPro" id="IPR024412">
    <property type="entry name" value="Lsr2_dim_dom"/>
</dbReference>
<keyword evidence="6" id="KW-1185">Reference proteome</keyword>
<evidence type="ECO:0000259" key="4">
    <source>
        <dbReference type="Pfam" id="PF23359"/>
    </source>
</evidence>
<proteinExistence type="predicted"/>
<dbReference type="AlphaFoldDB" id="A0A543IWM6"/>
<evidence type="ECO:0000259" key="3">
    <source>
        <dbReference type="Pfam" id="PF11774"/>
    </source>
</evidence>
<dbReference type="InterPro" id="IPR042261">
    <property type="entry name" value="Lsr2-like_dimerization"/>
</dbReference>
<evidence type="ECO:0000313" key="6">
    <source>
        <dbReference type="Proteomes" id="UP000319213"/>
    </source>
</evidence>
<dbReference type="InterPro" id="IPR055370">
    <property type="entry name" value="Lsr2_DNA-bd"/>
</dbReference>
<evidence type="ECO:0000313" key="5">
    <source>
        <dbReference type="EMBL" id="TQM74984.1"/>
    </source>
</evidence>
<dbReference type="OrthoDB" id="4113332at2"/>
<dbReference type="Pfam" id="PF23359">
    <property type="entry name" value="Lsr2_DNA-bd"/>
    <property type="match status" value="1"/>
</dbReference>
<gene>
    <name evidence="5" type="ORF">FHX40_1673</name>
</gene>
<evidence type="ECO:0000256" key="1">
    <source>
        <dbReference type="ARBA" id="ARBA00023125"/>
    </source>
</evidence>
<dbReference type="GO" id="GO:0016746">
    <property type="term" value="F:acyltransferase activity"/>
    <property type="evidence" value="ECO:0007669"/>
    <property type="project" value="InterPro"/>
</dbReference>
<dbReference type="EMBL" id="VFPQ01000001">
    <property type="protein sequence ID" value="TQM74984.1"/>
    <property type="molecule type" value="Genomic_DNA"/>
</dbReference>
<feature type="domain" description="Lsr2 dimerization" evidence="3">
    <location>
        <begin position="1"/>
        <end position="57"/>
    </location>
</feature>
<evidence type="ECO:0000256" key="2">
    <source>
        <dbReference type="SAM" id="MobiDB-lite"/>
    </source>
</evidence>
<sequence>MALKTVITLTDDLDGSPADETVKFALDGISYEIDLHKSNAEKLRNALKPFREAARRAPAPGSKRGKSSRASSGDRQRSAKIRAWAKQHGLPVSERGRISTHLAKAYEANDPSLVTGAKTSGKS</sequence>
<feature type="region of interest" description="Disordered" evidence="2">
    <location>
        <begin position="47"/>
        <end position="123"/>
    </location>
</feature>
<accession>A0A543IWM6</accession>
<dbReference type="Gene3D" id="3.30.60.230">
    <property type="entry name" value="Lsr2, dimerization domain"/>
    <property type="match status" value="1"/>
</dbReference>
<keyword evidence="1" id="KW-0238">DNA-binding</keyword>
<reference evidence="5 6" key="1">
    <citation type="submission" date="2019-06" db="EMBL/GenBank/DDBJ databases">
        <title>Sequencing the genomes of 1000 actinobacteria strains.</title>
        <authorList>
            <person name="Klenk H.-P."/>
        </authorList>
    </citation>
    <scope>NUCLEOTIDE SEQUENCE [LARGE SCALE GENOMIC DNA]</scope>
    <source>
        <strain evidence="5 6">DSM 43186</strain>
    </source>
</reference>
<feature type="domain" description="Lsr2 DNA-binding" evidence="4">
    <location>
        <begin position="74"/>
        <end position="108"/>
    </location>
</feature>
<dbReference type="RefSeq" id="WP_142259070.1">
    <property type="nucleotide sequence ID" value="NZ_BMPV01000007.1"/>
</dbReference>
<dbReference type="Gene3D" id="4.10.320.10">
    <property type="entry name" value="E3-binding domain"/>
    <property type="match status" value="1"/>
</dbReference>
<dbReference type="Proteomes" id="UP000319213">
    <property type="component" value="Unassembled WGS sequence"/>
</dbReference>
<dbReference type="InterPro" id="IPR036625">
    <property type="entry name" value="E3-bd_dom_sf"/>
</dbReference>
<feature type="compositionally biased region" description="Low complexity" evidence="2">
    <location>
        <begin position="56"/>
        <end position="71"/>
    </location>
</feature>
<comment type="caution">
    <text evidence="5">The sequence shown here is derived from an EMBL/GenBank/DDBJ whole genome shotgun (WGS) entry which is preliminary data.</text>
</comment>